<organism evidence="1">
    <name type="scientific">hydrothermal vent metagenome</name>
    <dbReference type="NCBI Taxonomy" id="652676"/>
    <lineage>
        <taxon>unclassified sequences</taxon>
        <taxon>metagenomes</taxon>
        <taxon>ecological metagenomes</taxon>
    </lineage>
</organism>
<dbReference type="AlphaFoldDB" id="A0A160TB93"/>
<name>A0A160TB93_9ZZZZ</name>
<protein>
    <submittedName>
        <fullName evidence="1">Uncharacterized protein</fullName>
    </submittedName>
</protein>
<proteinExistence type="predicted"/>
<accession>A0A160TB93</accession>
<gene>
    <name evidence="1" type="ORF">MGWOODY_Tha318</name>
</gene>
<dbReference type="EMBL" id="CZQC01000004">
    <property type="protein sequence ID" value="CUS40164.1"/>
    <property type="molecule type" value="Genomic_DNA"/>
</dbReference>
<reference evidence="1" key="1">
    <citation type="submission" date="2015-10" db="EMBL/GenBank/DDBJ databases">
        <authorList>
            <person name="Gilbert D.G."/>
        </authorList>
    </citation>
    <scope>NUCLEOTIDE SEQUENCE</scope>
</reference>
<evidence type="ECO:0000313" key="1">
    <source>
        <dbReference type="EMBL" id="CUS40164.1"/>
    </source>
</evidence>
<sequence length="39" mass="4791">MPITISDIFTAFRDYEQKLIKREILRIAYYYAYYYGQSS</sequence>